<protein>
    <submittedName>
        <fullName evidence="1">Uncharacterized protein</fullName>
    </submittedName>
</protein>
<keyword evidence="2" id="KW-1185">Reference proteome</keyword>
<dbReference type="KEGG" id="aagg:ETAA8_56300"/>
<dbReference type="OrthoDB" id="286705at2"/>
<evidence type="ECO:0000313" key="1">
    <source>
        <dbReference type="EMBL" id="QDU30490.1"/>
    </source>
</evidence>
<name>A0A517YJU2_9BACT</name>
<reference evidence="1 2" key="1">
    <citation type="submission" date="2019-02" db="EMBL/GenBank/DDBJ databases">
        <title>Deep-cultivation of Planctomycetes and their phenomic and genomic characterization uncovers novel biology.</title>
        <authorList>
            <person name="Wiegand S."/>
            <person name="Jogler M."/>
            <person name="Boedeker C."/>
            <person name="Pinto D."/>
            <person name="Vollmers J."/>
            <person name="Rivas-Marin E."/>
            <person name="Kohn T."/>
            <person name="Peeters S.H."/>
            <person name="Heuer A."/>
            <person name="Rast P."/>
            <person name="Oberbeckmann S."/>
            <person name="Bunk B."/>
            <person name="Jeske O."/>
            <person name="Meyerdierks A."/>
            <person name="Storesund J.E."/>
            <person name="Kallscheuer N."/>
            <person name="Luecker S."/>
            <person name="Lage O.M."/>
            <person name="Pohl T."/>
            <person name="Merkel B.J."/>
            <person name="Hornburger P."/>
            <person name="Mueller R.-W."/>
            <person name="Bruemmer F."/>
            <person name="Labrenz M."/>
            <person name="Spormann A.M."/>
            <person name="Op den Camp H."/>
            <person name="Overmann J."/>
            <person name="Amann R."/>
            <person name="Jetten M.S.M."/>
            <person name="Mascher T."/>
            <person name="Medema M.H."/>
            <person name="Devos D.P."/>
            <person name="Kaster A.-K."/>
            <person name="Ovreas L."/>
            <person name="Rohde M."/>
            <person name="Galperin M.Y."/>
            <person name="Jogler C."/>
        </authorList>
    </citation>
    <scope>NUCLEOTIDE SEQUENCE [LARGE SCALE GENOMIC DNA]</scope>
    <source>
        <strain evidence="1 2">ETA_A8</strain>
    </source>
</reference>
<dbReference type="RefSeq" id="WP_145096046.1">
    <property type="nucleotide sequence ID" value="NZ_CP036274.1"/>
</dbReference>
<dbReference type="Proteomes" id="UP000315017">
    <property type="component" value="Chromosome"/>
</dbReference>
<accession>A0A517YJU2</accession>
<sequence>MPNRLSWITCALMLTALCCGCYQQQPDRWAEADKASKQNPHAVVQESVAGNEFNRFFPQVETPWDIVFKQEKTGFAQASLQKSGRELAVLSVSDTTNNVEAAAKFKESTKSLGGMPIVEIGEQATAVLVADRFQVQVRSMDPEIGPAERQAWIEKFNLQAIGRIQPPAAAAK</sequence>
<proteinExistence type="predicted"/>
<evidence type="ECO:0000313" key="2">
    <source>
        <dbReference type="Proteomes" id="UP000315017"/>
    </source>
</evidence>
<gene>
    <name evidence="1" type="ORF">ETAA8_56300</name>
</gene>
<dbReference type="EMBL" id="CP036274">
    <property type="protein sequence ID" value="QDU30490.1"/>
    <property type="molecule type" value="Genomic_DNA"/>
</dbReference>
<dbReference type="AlphaFoldDB" id="A0A517YJU2"/>
<organism evidence="1 2">
    <name type="scientific">Anatilimnocola aggregata</name>
    <dbReference type="NCBI Taxonomy" id="2528021"/>
    <lineage>
        <taxon>Bacteria</taxon>
        <taxon>Pseudomonadati</taxon>
        <taxon>Planctomycetota</taxon>
        <taxon>Planctomycetia</taxon>
        <taxon>Pirellulales</taxon>
        <taxon>Pirellulaceae</taxon>
        <taxon>Anatilimnocola</taxon>
    </lineage>
</organism>